<comment type="caution">
    <text evidence="3">The sequence shown here is derived from an EMBL/GenBank/DDBJ whole genome shotgun (WGS) entry which is preliminary data.</text>
</comment>
<protein>
    <submittedName>
        <fullName evidence="3">Prepilin-type N-terminal cleavage/methylation domain-containing protein</fullName>
    </submittedName>
</protein>
<evidence type="ECO:0000256" key="1">
    <source>
        <dbReference type="SAM" id="Phobius"/>
    </source>
</evidence>
<accession>A0A414AVP9</accession>
<keyword evidence="1" id="KW-0812">Transmembrane</keyword>
<dbReference type="Pfam" id="PF07963">
    <property type="entry name" value="N_methyl"/>
    <property type="match status" value="1"/>
</dbReference>
<evidence type="ECO:0000313" key="2">
    <source>
        <dbReference type="EMBL" id="RGV74510.1"/>
    </source>
</evidence>
<reference evidence="4 5" key="1">
    <citation type="submission" date="2018-08" db="EMBL/GenBank/DDBJ databases">
        <title>A genome reference for cultivated species of the human gut microbiota.</title>
        <authorList>
            <person name="Zou Y."/>
            <person name="Xue W."/>
            <person name="Luo G."/>
        </authorList>
    </citation>
    <scope>NUCLEOTIDE SEQUENCE [LARGE SCALE GENOMIC DNA]</scope>
    <source>
        <strain evidence="2 5">AF14-18</strain>
        <strain evidence="3 4">AM35-14</strain>
    </source>
</reference>
<dbReference type="AlphaFoldDB" id="A0A414AVP9"/>
<dbReference type="EMBL" id="QSHZ01000012">
    <property type="protein sequence ID" value="RHC55781.1"/>
    <property type="molecule type" value="Genomic_DNA"/>
</dbReference>
<organism evidence="3 4">
    <name type="scientific">Enterocloster bolteae</name>
    <dbReference type="NCBI Taxonomy" id="208479"/>
    <lineage>
        <taxon>Bacteria</taxon>
        <taxon>Bacillati</taxon>
        <taxon>Bacillota</taxon>
        <taxon>Clostridia</taxon>
        <taxon>Lachnospirales</taxon>
        <taxon>Lachnospiraceae</taxon>
        <taxon>Enterocloster</taxon>
    </lineage>
</organism>
<evidence type="ECO:0000313" key="4">
    <source>
        <dbReference type="Proteomes" id="UP000283975"/>
    </source>
</evidence>
<proteinExistence type="predicted"/>
<name>A0A414AVP9_9FIRM</name>
<evidence type="ECO:0000313" key="5">
    <source>
        <dbReference type="Proteomes" id="UP000284543"/>
    </source>
</evidence>
<dbReference type="Proteomes" id="UP000283975">
    <property type="component" value="Unassembled WGS sequence"/>
</dbReference>
<dbReference type="NCBIfam" id="TIGR02532">
    <property type="entry name" value="IV_pilin_GFxxxE"/>
    <property type="match status" value="1"/>
</dbReference>
<keyword evidence="1" id="KW-0472">Membrane</keyword>
<dbReference type="EMBL" id="QRZM01000007">
    <property type="protein sequence ID" value="RGV74510.1"/>
    <property type="molecule type" value="Genomic_DNA"/>
</dbReference>
<dbReference type="InterPro" id="IPR012902">
    <property type="entry name" value="N_methyl_site"/>
</dbReference>
<evidence type="ECO:0000313" key="3">
    <source>
        <dbReference type="EMBL" id="RHC55781.1"/>
    </source>
</evidence>
<gene>
    <name evidence="3" type="ORF">DW839_13240</name>
    <name evidence="2" type="ORF">DWW02_17790</name>
</gene>
<sequence>MAKGSRTGKNNGGFTLIETVAALAIAAVLAVFISGFIHPQMKLYYELDRLSQAKAMCSEAYRGLEEKLRYGYVFFCDYQDTGVISYYVRDREKIPDIKEGRSYYEELPPVEDWPSISAEELEVAELGGMELELDFSGTKNTRAKVSIKVKKDGDVIYEQKTAIGSMYGYTMDWEGGT</sequence>
<dbReference type="PROSITE" id="PS00409">
    <property type="entry name" value="PROKAR_NTER_METHYL"/>
    <property type="match status" value="1"/>
</dbReference>
<dbReference type="Proteomes" id="UP000284543">
    <property type="component" value="Unassembled WGS sequence"/>
</dbReference>
<keyword evidence="1" id="KW-1133">Transmembrane helix</keyword>
<dbReference type="RefSeq" id="WP_002572928.1">
    <property type="nucleotide sequence ID" value="NZ_CATZOE010000015.1"/>
</dbReference>
<feature type="transmembrane region" description="Helical" evidence="1">
    <location>
        <begin position="12"/>
        <end position="37"/>
    </location>
</feature>